<dbReference type="PaxDb" id="2850-Phatr46291"/>
<feature type="region of interest" description="Disordered" evidence="1">
    <location>
        <begin position="1"/>
        <end position="37"/>
    </location>
</feature>
<feature type="compositionally biased region" description="Basic and acidic residues" evidence="1">
    <location>
        <begin position="477"/>
        <end position="501"/>
    </location>
</feature>
<evidence type="ECO:0000313" key="4">
    <source>
        <dbReference type="Proteomes" id="UP000000759"/>
    </source>
</evidence>
<feature type="domain" description="Helicase-associated" evidence="2">
    <location>
        <begin position="355"/>
        <end position="424"/>
    </location>
</feature>
<dbReference type="Gene3D" id="6.10.140.530">
    <property type="match status" value="4"/>
</dbReference>
<protein>
    <recommendedName>
        <fullName evidence="2">Helicase-associated domain-containing protein</fullName>
    </recommendedName>
</protein>
<organism evidence="3 4">
    <name type="scientific">Phaeodactylum tricornutum (strain CCAP 1055/1)</name>
    <dbReference type="NCBI Taxonomy" id="556484"/>
    <lineage>
        <taxon>Eukaryota</taxon>
        <taxon>Sar</taxon>
        <taxon>Stramenopiles</taxon>
        <taxon>Ochrophyta</taxon>
        <taxon>Bacillariophyta</taxon>
        <taxon>Bacillariophyceae</taxon>
        <taxon>Bacillariophycidae</taxon>
        <taxon>Naviculales</taxon>
        <taxon>Phaeodactylaceae</taxon>
        <taxon>Phaeodactylum</taxon>
    </lineage>
</organism>
<dbReference type="GeneID" id="7201222"/>
<feature type="domain" description="Helicase-associated" evidence="2">
    <location>
        <begin position="201"/>
        <end position="270"/>
    </location>
</feature>
<dbReference type="OrthoDB" id="498381at2759"/>
<dbReference type="PANTHER" id="PTHR33418">
    <property type="entry name" value="HELICASE-ASSOCIATED"/>
    <property type="match status" value="1"/>
</dbReference>
<sequence>MPKSKGPNTPVPATEEPPSQSSTAVTASDPTTVATDPTATAAALADAAHGEEYDSGLNVLSEEQTNAALEALQESSTIVEVASTGNDTPAASTKRKAHTAEPSGAAPKKAKQRRTPTRVSWDDRMAMLQAYQTEHGDLLIPIRYKLNPSLGKFVHNTREQYKLYHKKTPEGYKKKCSLTAERIQQLDDLGFVWSTERSKRQEEDWTTRLEQLQAYKKKHGDCLVPHGYVEDPSFAEWIHRQRTTYASMLKDDKPNVMVKERMEKLEEMGFNFTVHSDKWTDHWKLLQEYKEKHGHCQVPTHYAENPKLGRWVHTQRHQRRLQLKGKKNCMTQERVDLLDKLKFSWEVKPSLDRPRATWQQRFDELRAFHKAHGHFRIPAGDQPQLHSWCQEQKQRLKNIDKNKGKDGSKRMGPDRVEALLNLGFTGATELVQPDAADKDGATAVSDADGTTNTEKATIQVKEESPGEPSGEPVGDPPGDKSIHEKEAAEDSAEENHLETTV</sequence>
<accession>B7G0Q7</accession>
<gene>
    <name evidence="3" type="ORF">PHATRDRAFT_46291</name>
</gene>
<proteinExistence type="predicted"/>
<dbReference type="RefSeq" id="XP_002180716.1">
    <property type="nucleotide sequence ID" value="XM_002180680.1"/>
</dbReference>
<name>B7G0Q7_PHATC</name>
<feature type="compositionally biased region" description="Low complexity" evidence="1">
    <location>
        <begin position="21"/>
        <end position="37"/>
    </location>
</feature>
<dbReference type="InterPro" id="IPR005114">
    <property type="entry name" value="Helicase_assoc"/>
</dbReference>
<dbReference type="AlphaFoldDB" id="B7G0Q7"/>
<dbReference type="eggNOG" id="ENOG502SC1P">
    <property type="taxonomic scope" value="Eukaryota"/>
</dbReference>
<feature type="domain" description="Helicase-associated" evidence="2">
    <location>
        <begin position="118"/>
        <end position="191"/>
    </location>
</feature>
<dbReference type="PANTHER" id="PTHR33418:SF1">
    <property type="entry name" value="HELICASE-ASSOCIATED DOMAIN-CONTAINING PROTEIN"/>
    <property type="match status" value="1"/>
</dbReference>
<evidence type="ECO:0000259" key="2">
    <source>
        <dbReference type="Pfam" id="PF03457"/>
    </source>
</evidence>
<feature type="region of interest" description="Disordered" evidence="1">
    <location>
        <begin position="84"/>
        <end position="117"/>
    </location>
</feature>
<dbReference type="KEGG" id="pti:PHATRDRAFT_46291"/>
<keyword evidence="4" id="KW-1185">Reference proteome</keyword>
<dbReference type="HOGENOM" id="CLU_544558_0_0_1"/>
<reference evidence="3 4" key="1">
    <citation type="journal article" date="2008" name="Nature">
        <title>The Phaeodactylum genome reveals the evolutionary history of diatom genomes.</title>
        <authorList>
            <person name="Bowler C."/>
            <person name="Allen A.E."/>
            <person name="Badger J.H."/>
            <person name="Grimwood J."/>
            <person name="Jabbari K."/>
            <person name="Kuo A."/>
            <person name="Maheswari U."/>
            <person name="Martens C."/>
            <person name="Maumus F."/>
            <person name="Otillar R.P."/>
            <person name="Rayko E."/>
            <person name="Salamov A."/>
            <person name="Vandepoele K."/>
            <person name="Beszteri B."/>
            <person name="Gruber A."/>
            <person name="Heijde M."/>
            <person name="Katinka M."/>
            <person name="Mock T."/>
            <person name="Valentin K."/>
            <person name="Verret F."/>
            <person name="Berges J.A."/>
            <person name="Brownlee C."/>
            <person name="Cadoret J.P."/>
            <person name="Chiovitti A."/>
            <person name="Choi C.J."/>
            <person name="Coesel S."/>
            <person name="De Martino A."/>
            <person name="Detter J.C."/>
            <person name="Durkin C."/>
            <person name="Falciatore A."/>
            <person name="Fournet J."/>
            <person name="Haruta M."/>
            <person name="Huysman M.J."/>
            <person name="Jenkins B.D."/>
            <person name="Jiroutova K."/>
            <person name="Jorgensen R.E."/>
            <person name="Joubert Y."/>
            <person name="Kaplan A."/>
            <person name="Kroger N."/>
            <person name="Kroth P.G."/>
            <person name="La Roche J."/>
            <person name="Lindquist E."/>
            <person name="Lommer M."/>
            <person name="Martin-Jezequel V."/>
            <person name="Lopez P.J."/>
            <person name="Lucas S."/>
            <person name="Mangogna M."/>
            <person name="McGinnis K."/>
            <person name="Medlin L.K."/>
            <person name="Montsant A."/>
            <person name="Oudot-Le Secq M.P."/>
            <person name="Napoli C."/>
            <person name="Obornik M."/>
            <person name="Parker M.S."/>
            <person name="Petit J.L."/>
            <person name="Porcel B.M."/>
            <person name="Poulsen N."/>
            <person name="Robison M."/>
            <person name="Rychlewski L."/>
            <person name="Rynearson T.A."/>
            <person name="Schmutz J."/>
            <person name="Shapiro H."/>
            <person name="Siaut M."/>
            <person name="Stanley M."/>
            <person name="Sussman M.R."/>
            <person name="Taylor A.R."/>
            <person name="Vardi A."/>
            <person name="von Dassow P."/>
            <person name="Vyverman W."/>
            <person name="Willis A."/>
            <person name="Wyrwicz L.S."/>
            <person name="Rokhsar D.S."/>
            <person name="Weissenbach J."/>
            <person name="Armbrust E.V."/>
            <person name="Green B.R."/>
            <person name="Van de Peer Y."/>
            <person name="Grigoriev I.V."/>
        </authorList>
    </citation>
    <scope>NUCLEOTIDE SEQUENCE [LARGE SCALE GENOMIC DNA]</scope>
    <source>
        <strain evidence="3 4">CCAP 1055/1</strain>
    </source>
</reference>
<dbReference type="EMBL" id="CM000612">
    <property type="protein sequence ID" value="EEC48124.1"/>
    <property type="molecule type" value="Genomic_DNA"/>
</dbReference>
<feature type="domain" description="Helicase-associated" evidence="2">
    <location>
        <begin position="276"/>
        <end position="343"/>
    </location>
</feature>
<reference evidence="4" key="2">
    <citation type="submission" date="2008-08" db="EMBL/GenBank/DDBJ databases">
        <authorList>
            <consortium name="Diatom Consortium"/>
            <person name="Grigoriev I."/>
            <person name="Grimwood J."/>
            <person name="Kuo A."/>
            <person name="Otillar R.P."/>
            <person name="Salamov A."/>
            <person name="Detter J.C."/>
            <person name="Lindquist E."/>
            <person name="Shapiro H."/>
            <person name="Lucas S."/>
            <person name="Glavina del Rio T."/>
            <person name="Pitluck S."/>
            <person name="Rokhsar D."/>
            <person name="Bowler C."/>
        </authorList>
    </citation>
    <scope>GENOME REANNOTATION</scope>
    <source>
        <strain evidence="4">CCAP 1055/1</strain>
    </source>
</reference>
<evidence type="ECO:0000256" key="1">
    <source>
        <dbReference type="SAM" id="MobiDB-lite"/>
    </source>
</evidence>
<dbReference type="Pfam" id="PF03457">
    <property type="entry name" value="HA"/>
    <property type="match status" value="4"/>
</dbReference>
<dbReference type="InParanoid" id="B7G0Q7"/>
<dbReference type="Proteomes" id="UP000000759">
    <property type="component" value="Chromosome 9"/>
</dbReference>
<evidence type="ECO:0000313" key="3">
    <source>
        <dbReference type="EMBL" id="EEC48124.1"/>
    </source>
</evidence>
<feature type="region of interest" description="Disordered" evidence="1">
    <location>
        <begin position="434"/>
        <end position="501"/>
    </location>
</feature>